<organism evidence="2 3">
    <name type="scientific">Periconia digitata</name>
    <dbReference type="NCBI Taxonomy" id="1303443"/>
    <lineage>
        <taxon>Eukaryota</taxon>
        <taxon>Fungi</taxon>
        <taxon>Dikarya</taxon>
        <taxon>Ascomycota</taxon>
        <taxon>Pezizomycotina</taxon>
        <taxon>Dothideomycetes</taxon>
        <taxon>Pleosporomycetidae</taxon>
        <taxon>Pleosporales</taxon>
        <taxon>Massarineae</taxon>
        <taxon>Periconiaceae</taxon>
        <taxon>Periconia</taxon>
    </lineage>
</organism>
<name>A0A9W4UJ13_9PLEO</name>
<evidence type="ECO:0000256" key="1">
    <source>
        <dbReference type="SAM" id="SignalP"/>
    </source>
</evidence>
<reference evidence="2" key="1">
    <citation type="submission" date="2023-01" db="EMBL/GenBank/DDBJ databases">
        <authorList>
            <person name="Van Ghelder C."/>
            <person name="Rancurel C."/>
        </authorList>
    </citation>
    <scope>NUCLEOTIDE SEQUENCE</scope>
    <source>
        <strain evidence="2">CNCM I-4278</strain>
    </source>
</reference>
<proteinExistence type="predicted"/>
<comment type="caution">
    <text evidence="2">The sequence shown here is derived from an EMBL/GenBank/DDBJ whole genome shotgun (WGS) entry which is preliminary data.</text>
</comment>
<sequence length="125" mass="13537">MHFTKFAFATLTGLSSASVVRRADYGSWAVTWNDNSLTAVYSTTELDGPITTTCTSEPDSTPVCDTRFRYDFLSNEEGQNTISLMQEVPLWDGHVTVYGDAVILEEGSATVIVDRATSSNPGGSK</sequence>
<feature type="chain" id="PRO_5040898766" description="AA1-like domain-containing protein" evidence="1">
    <location>
        <begin position="18"/>
        <end position="125"/>
    </location>
</feature>
<dbReference type="Proteomes" id="UP001152607">
    <property type="component" value="Unassembled WGS sequence"/>
</dbReference>
<feature type="signal peptide" evidence="1">
    <location>
        <begin position="1"/>
        <end position="17"/>
    </location>
</feature>
<keyword evidence="1" id="KW-0732">Signal</keyword>
<accession>A0A9W4UJ13</accession>
<evidence type="ECO:0008006" key="4">
    <source>
        <dbReference type="Google" id="ProtNLM"/>
    </source>
</evidence>
<protein>
    <recommendedName>
        <fullName evidence="4">AA1-like domain-containing protein</fullName>
    </recommendedName>
</protein>
<dbReference type="AlphaFoldDB" id="A0A9W4UJ13"/>
<gene>
    <name evidence="2" type="ORF">PDIGIT_LOCUS10620</name>
</gene>
<dbReference type="EMBL" id="CAOQHR010000007">
    <property type="protein sequence ID" value="CAI6337508.1"/>
    <property type="molecule type" value="Genomic_DNA"/>
</dbReference>
<evidence type="ECO:0000313" key="2">
    <source>
        <dbReference type="EMBL" id="CAI6337508.1"/>
    </source>
</evidence>
<evidence type="ECO:0000313" key="3">
    <source>
        <dbReference type="Proteomes" id="UP001152607"/>
    </source>
</evidence>
<keyword evidence="3" id="KW-1185">Reference proteome</keyword>